<dbReference type="EMBL" id="CAJJDO010000006">
    <property type="protein sequence ID" value="CAD8137754.1"/>
    <property type="molecule type" value="Genomic_DNA"/>
</dbReference>
<proteinExistence type="predicted"/>
<dbReference type="AlphaFoldDB" id="A0A8S1SHA5"/>
<reference evidence="1" key="1">
    <citation type="submission" date="2021-01" db="EMBL/GenBank/DDBJ databases">
        <authorList>
            <consortium name="Genoscope - CEA"/>
            <person name="William W."/>
        </authorList>
    </citation>
    <scope>NUCLEOTIDE SEQUENCE</scope>
</reference>
<name>A0A8S1SHA5_9CILI</name>
<organism evidence="1 2">
    <name type="scientific">Paramecium pentaurelia</name>
    <dbReference type="NCBI Taxonomy" id="43138"/>
    <lineage>
        <taxon>Eukaryota</taxon>
        <taxon>Sar</taxon>
        <taxon>Alveolata</taxon>
        <taxon>Ciliophora</taxon>
        <taxon>Intramacronucleata</taxon>
        <taxon>Oligohymenophorea</taxon>
        <taxon>Peniculida</taxon>
        <taxon>Parameciidae</taxon>
        <taxon>Paramecium</taxon>
    </lineage>
</organism>
<comment type="caution">
    <text evidence="1">The sequence shown here is derived from an EMBL/GenBank/DDBJ whole genome shotgun (WGS) entry which is preliminary data.</text>
</comment>
<gene>
    <name evidence="1" type="ORF">PPENT_87.1.T0060272</name>
</gene>
<evidence type="ECO:0000313" key="2">
    <source>
        <dbReference type="Proteomes" id="UP000689195"/>
    </source>
</evidence>
<dbReference type="Proteomes" id="UP000689195">
    <property type="component" value="Unassembled WGS sequence"/>
</dbReference>
<keyword evidence="2" id="KW-1185">Reference proteome</keyword>
<sequence>MPPCLQFYAINNLLQLLIRTNIQHQLQIKQISFESLCQIYNRDSTDLFQFQILIIFSKFCQIDKTIAYQIFKLCHIQQKLDKIKQLIDIIHYLQALQVFCKQMPQCYKNMTLNFIKKQFIFIKKPSTRACKIAIQIINDLISIQQLELDQQLLNIWNEIIIIWVDDNLNELEGSMIQIISKFIKKPNFPKEKIKNKVFLDRLFHNLKGDQIFNVIDSLQIYQILIKQFQICIADDEFFQKLMQLCKNSQNPIITSIILKIIIQMLKSKQLSKEYLSKLQQFNIIRLLPEYLNEVMILIEKINHTSQLSGFLKQKQINELTLVNCIMKIVALILKQNILIVKFKTEIAQFERIFLSEKFQTFMNNISVLKIQEKFTLIRGLLQSIISYEDYEGSDNKKIKIN</sequence>
<accession>A0A8S1SHA5</accession>
<dbReference type="OrthoDB" id="10467612at2759"/>
<evidence type="ECO:0000313" key="1">
    <source>
        <dbReference type="EMBL" id="CAD8137754.1"/>
    </source>
</evidence>
<protein>
    <submittedName>
        <fullName evidence="1">Uncharacterized protein</fullName>
    </submittedName>
</protein>